<evidence type="ECO:0000256" key="2">
    <source>
        <dbReference type="ARBA" id="ARBA00022723"/>
    </source>
</evidence>
<protein>
    <recommendedName>
        <fullName evidence="7">Rieske domain-containing protein</fullName>
    </recommendedName>
</protein>
<evidence type="ECO:0000256" key="5">
    <source>
        <dbReference type="ARBA" id="ARBA00034078"/>
    </source>
</evidence>
<evidence type="ECO:0000256" key="4">
    <source>
        <dbReference type="ARBA" id="ARBA00023014"/>
    </source>
</evidence>
<dbReference type="RefSeq" id="XP_058331868.1">
    <property type="nucleotide sequence ID" value="XM_058472865.1"/>
</dbReference>
<feature type="domain" description="Rieske" evidence="7">
    <location>
        <begin position="41"/>
        <end position="113"/>
    </location>
</feature>
<dbReference type="PANTHER" id="PTHR21496">
    <property type="entry name" value="FERREDOXIN-RELATED"/>
    <property type="match status" value="1"/>
</dbReference>
<dbReference type="SUPFAM" id="SSF50022">
    <property type="entry name" value="ISP domain"/>
    <property type="match status" value="1"/>
</dbReference>
<dbReference type="InterPro" id="IPR017941">
    <property type="entry name" value="Rieske_2Fe-2S"/>
</dbReference>
<dbReference type="Pfam" id="PF00355">
    <property type="entry name" value="Rieske"/>
    <property type="match status" value="1"/>
</dbReference>
<keyword evidence="3" id="KW-0408">Iron</keyword>
<comment type="cofactor">
    <cofactor evidence="5">
        <name>[2Fe-2S] cluster</name>
        <dbReference type="ChEBI" id="CHEBI:190135"/>
    </cofactor>
</comment>
<name>A0A9W9P6Y5_9EURO</name>
<evidence type="ECO:0000256" key="1">
    <source>
        <dbReference type="ARBA" id="ARBA00022714"/>
    </source>
</evidence>
<proteinExistence type="predicted"/>
<keyword evidence="2" id="KW-0479">Metal-binding</keyword>
<evidence type="ECO:0000256" key="3">
    <source>
        <dbReference type="ARBA" id="ARBA00023004"/>
    </source>
</evidence>
<dbReference type="InterPro" id="IPR036922">
    <property type="entry name" value="Rieske_2Fe-2S_sf"/>
</dbReference>
<keyword evidence="4" id="KW-0411">Iron-sulfur</keyword>
<evidence type="ECO:0000256" key="6">
    <source>
        <dbReference type="SAM" id="MobiDB-lite"/>
    </source>
</evidence>
<dbReference type="PANTHER" id="PTHR21496:SF0">
    <property type="entry name" value="RIESKE DOMAIN-CONTAINING PROTEIN"/>
    <property type="match status" value="1"/>
</dbReference>
<dbReference type="GO" id="GO:0046872">
    <property type="term" value="F:metal ion binding"/>
    <property type="evidence" value="ECO:0007669"/>
    <property type="project" value="UniProtKB-KW"/>
</dbReference>
<keyword evidence="1" id="KW-0001">2Fe-2S</keyword>
<evidence type="ECO:0000313" key="8">
    <source>
        <dbReference type="EMBL" id="KAJ5238949.1"/>
    </source>
</evidence>
<sequence length="162" mass="18150">MDIQKEQESKEGAWHKVGMLSEFPDISHESIGCKILPGCKTKSIPKPQDPKKSKANRGSGLEDQVRVFKHKGFMHAIDNQCPHSSFPLKQGSVFDIEDGAGIRCFRHGWQFDLFTGTGDRGSHTLNLWDIELRNAPASGSMEASETGDKEVWVRRPPSLWAF</sequence>
<organism evidence="8 9">
    <name type="scientific">Penicillium chermesinum</name>
    <dbReference type="NCBI Taxonomy" id="63820"/>
    <lineage>
        <taxon>Eukaryota</taxon>
        <taxon>Fungi</taxon>
        <taxon>Dikarya</taxon>
        <taxon>Ascomycota</taxon>
        <taxon>Pezizomycotina</taxon>
        <taxon>Eurotiomycetes</taxon>
        <taxon>Eurotiomycetidae</taxon>
        <taxon>Eurotiales</taxon>
        <taxon>Aspergillaceae</taxon>
        <taxon>Penicillium</taxon>
    </lineage>
</organism>
<dbReference type="PROSITE" id="PS51296">
    <property type="entry name" value="RIESKE"/>
    <property type="match status" value="1"/>
</dbReference>
<feature type="region of interest" description="Disordered" evidence="6">
    <location>
        <begin position="42"/>
        <end position="61"/>
    </location>
</feature>
<dbReference type="Gene3D" id="2.102.10.10">
    <property type="entry name" value="Rieske [2Fe-2S] iron-sulphur domain"/>
    <property type="match status" value="1"/>
</dbReference>
<dbReference type="GO" id="GO:0051537">
    <property type="term" value="F:2 iron, 2 sulfur cluster binding"/>
    <property type="evidence" value="ECO:0007669"/>
    <property type="project" value="UniProtKB-KW"/>
</dbReference>
<dbReference type="AlphaFoldDB" id="A0A9W9P6Y5"/>
<reference evidence="8" key="2">
    <citation type="journal article" date="2023" name="IMA Fungus">
        <title>Comparative genomic study of the Penicillium genus elucidates a diverse pangenome and 15 lateral gene transfer events.</title>
        <authorList>
            <person name="Petersen C."/>
            <person name="Sorensen T."/>
            <person name="Nielsen M.R."/>
            <person name="Sondergaard T.E."/>
            <person name="Sorensen J.L."/>
            <person name="Fitzpatrick D.A."/>
            <person name="Frisvad J.C."/>
            <person name="Nielsen K.L."/>
        </authorList>
    </citation>
    <scope>NUCLEOTIDE SEQUENCE</scope>
    <source>
        <strain evidence="8">IBT 19713</strain>
    </source>
</reference>
<dbReference type="GeneID" id="83200168"/>
<dbReference type="OrthoDB" id="426882at2759"/>
<keyword evidence="9" id="KW-1185">Reference proteome</keyword>
<dbReference type="Proteomes" id="UP001150941">
    <property type="component" value="Unassembled WGS sequence"/>
</dbReference>
<evidence type="ECO:0000259" key="7">
    <source>
        <dbReference type="PROSITE" id="PS51296"/>
    </source>
</evidence>
<evidence type="ECO:0000313" key="9">
    <source>
        <dbReference type="Proteomes" id="UP001150941"/>
    </source>
</evidence>
<dbReference type="EMBL" id="JAPQKS010000003">
    <property type="protein sequence ID" value="KAJ5238949.1"/>
    <property type="molecule type" value="Genomic_DNA"/>
</dbReference>
<reference evidence="8" key="1">
    <citation type="submission" date="2022-11" db="EMBL/GenBank/DDBJ databases">
        <authorList>
            <person name="Petersen C."/>
        </authorList>
    </citation>
    <scope>NUCLEOTIDE SEQUENCE</scope>
    <source>
        <strain evidence="8">IBT 19713</strain>
    </source>
</reference>
<comment type="caution">
    <text evidence="8">The sequence shown here is derived from an EMBL/GenBank/DDBJ whole genome shotgun (WGS) entry which is preliminary data.</text>
</comment>
<gene>
    <name evidence="8" type="ORF">N7468_003568</name>
</gene>
<accession>A0A9W9P6Y5</accession>